<sequence length="119" mass="14216">MNNTCIFILLFVALVSCALSSYLDIPPPPERPARFKTKEQIETYLKAVKDYYDAFKIKLVRRENSYRDYYSRLDKLPNEDSNGIDDDGEDETSYYFNQSPLNSLIQRRRRYRIKRLMNI</sequence>
<name>A0A814ZJ14_9BILA</name>
<reference evidence="3" key="1">
    <citation type="submission" date="2021-02" db="EMBL/GenBank/DDBJ databases">
        <authorList>
            <person name="Nowell W R."/>
        </authorList>
    </citation>
    <scope>NUCLEOTIDE SEQUENCE</scope>
</reference>
<dbReference type="PROSITE" id="PS50276">
    <property type="entry name" value="PANCREATIC_HORMONE_2"/>
    <property type="match status" value="1"/>
</dbReference>
<accession>A0A814ZJ14</accession>
<keyword evidence="4" id="KW-1185">Reference proteome</keyword>
<proteinExistence type="predicted"/>
<evidence type="ECO:0000313" key="3">
    <source>
        <dbReference type="EMBL" id="CAF1244486.1"/>
    </source>
</evidence>
<evidence type="ECO:0000256" key="1">
    <source>
        <dbReference type="SAM" id="SignalP"/>
    </source>
</evidence>
<dbReference type="Proteomes" id="UP000663877">
    <property type="component" value="Unassembled WGS sequence"/>
</dbReference>
<dbReference type="AlphaFoldDB" id="A0A814ZJ14"/>
<feature type="signal peptide" evidence="1">
    <location>
        <begin position="1"/>
        <end position="20"/>
    </location>
</feature>
<gene>
    <name evidence="2" type="ORF">BJG266_LOCUS4490</name>
    <name evidence="3" type="ORF">QVE165_LOCUS28161</name>
</gene>
<evidence type="ECO:0000313" key="2">
    <source>
        <dbReference type="EMBL" id="CAF0787630.1"/>
    </source>
</evidence>
<feature type="chain" id="PRO_5036226726" evidence="1">
    <location>
        <begin position="21"/>
        <end position="119"/>
    </location>
</feature>
<keyword evidence="1" id="KW-0732">Signal</keyword>
<comment type="caution">
    <text evidence="3">The sequence shown here is derived from an EMBL/GenBank/DDBJ whole genome shotgun (WGS) entry which is preliminary data.</text>
</comment>
<dbReference type="EMBL" id="CAJNOM010000218">
    <property type="protein sequence ID" value="CAF1244486.1"/>
    <property type="molecule type" value="Genomic_DNA"/>
</dbReference>
<organism evidence="3 4">
    <name type="scientific">Adineta steineri</name>
    <dbReference type="NCBI Taxonomy" id="433720"/>
    <lineage>
        <taxon>Eukaryota</taxon>
        <taxon>Metazoa</taxon>
        <taxon>Spiralia</taxon>
        <taxon>Gnathifera</taxon>
        <taxon>Rotifera</taxon>
        <taxon>Eurotatoria</taxon>
        <taxon>Bdelloidea</taxon>
        <taxon>Adinetida</taxon>
        <taxon>Adinetidae</taxon>
        <taxon>Adineta</taxon>
    </lineage>
</organism>
<protein>
    <submittedName>
        <fullName evidence="3">Uncharacterized protein</fullName>
    </submittedName>
</protein>
<dbReference type="EMBL" id="CAJNOI010000011">
    <property type="protein sequence ID" value="CAF0787630.1"/>
    <property type="molecule type" value="Genomic_DNA"/>
</dbReference>
<evidence type="ECO:0000313" key="4">
    <source>
        <dbReference type="Proteomes" id="UP000663832"/>
    </source>
</evidence>
<dbReference type="OrthoDB" id="9996923at2759"/>
<dbReference type="Proteomes" id="UP000663832">
    <property type="component" value="Unassembled WGS sequence"/>
</dbReference>